<feature type="transmembrane region" description="Helical" evidence="7">
    <location>
        <begin position="12"/>
        <end position="32"/>
    </location>
</feature>
<dbReference type="STRING" id="3476.A0A2P5AEF1"/>
<dbReference type="PANTHER" id="PTHR31042:SF20">
    <property type="entry name" value="CORE-2_I-BRANCHING BETA-1,6-N-ACETYLGLUCOSAMINYLTRANSFERASE FAMILY PROTEIN"/>
    <property type="match status" value="1"/>
</dbReference>
<reference evidence="9" key="1">
    <citation type="submission" date="2016-06" db="EMBL/GenBank/DDBJ databases">
        <title>Parallel loss of symbiosis genes in relatives of nitrogen-fixing non-legume Parasponia.</title>
        <authorList>
            <person name="Van Velzen R."/>
            <person name="Holmer R."/>
            <person name="Bu F."/>
            <person name="Rutten L."/>
            <person name="Van Zeijl A."/>
            <person name="Liu W."/>
            <person name="Santuari L."/>
            <person name="Cao Q."/>
            <person name="Sharma T."/>
            <person name="Shen D."/>
            <person name="Roswanjaya Y."/>
            <person name="Wardhani T."/>
            <person name="Kalhor M.S."/>
            <person name="Jansen J."/>
            <person name="Van den Hoogen J."/>
            <person name="Gungor B."/>
            <person name="Hartog M."/>
            <person name="Hontelez J."/>
            <person name="Verver J."/>
            <person name="Yang W.-C."/>
            <person name="Schijlen E."/>
            <person name="Repin R."/>
            <person name="Schilthuizen M."/>
            <person name="Schranz E."/>
            <person name="Heidstra R."/>
            <person name="Miyata K."/>
            <person name="Fedorova E."/>
            <person name="Kohlen W."/>
            <person name="Bisseling T."/>
            <person name="Smit S."/>
            <person name="Geurts R."/>
        </authorList>
    </citation>
    <scope>NUCLEOTIDE SEQUENCE [LARGE SCALE GENOMIC DNA]</scope>
    <source>
        <strain evidence="9">cv. WU1-14</strain>
    </source>
</reference>
<dbReference type="InterPro" id="IPR044174">
    <property type="entry name" value="BC10-like"/>
</dbReference>
<dbReference type="EMBL" id="JXTB01000637">
    <property type="protein sequence ID" value="PON34914.1"/>
    <property type="molecule type" value="Genomic_DNA"/>
</dbReference>
<dbReference type="Pfam" id="PF02485">
    <property type="entry name" value="Branch"/>
    <property type="match status" value="1"/>
</dbReference>
<keyword evidence="9" id="KW-1185">Reference proteome</keyword>
<feature type="region of interest" description="Disordered" evidence="6">
    <location>
        <begin position="60"/>
        <end position="85"/>
    </location>
</feature>
<dbReference type="GO" id="GO:0016020">
    <property type="term" value="C:membrane"/>
    <property type="evidence" value="ECO:0007669"/>
    <property type="project" value="UniProtKB-SubCell"/>
</dbReference>
<keyword evidence="5" id="KW-0325">Glycoprotein</keyword>
<organism evidence="8 9">
    <name type="scientific">Parasponia andersonii</name>
    <name type="common">Sponia andersonii</name>
    <dbReference type="NCBI Taxonomy" id="3476"/>
    <lineage>
        <taxon>Eukaryota</taxon>
        <taxon>Viridiplantae</taxon>
        <taxon>Streptophyta</taxon>
        <taxon>Embryophyta</taxon>
        <taxon>Tracheophyta</taxon>
        <taxon>Spermatophyta</taxon>
        <taxon>Magnoliopsida</taxon>
        <taxon>eudicotyledons</taxon>
        <taxon>Gunneridae</taxon>
        <taxon>Pentapetalae</taxon>
        <taxon>rosids</taxon>
        <taxon>fabids</taxon>
        <taxon>Rosales</taxon>
        <taxon>Cannabaceae</taxon>
        <taxon>Parasponia</taxon>
    </lineage>
</organism>
<evidence type="ECO:0000256" key="6">
    <source>
        <dbReference type="SAM" id="MobiDB-lite"/>
    </source>
</evidence>
<comment type="caution">
    <text evidence="8">The sequence shown here is derived from an EMBL/GenBank/DDBJ whole genome shotgun (WGS) entry which is preliminary data.</text>
</comment>
<comment type="subcellular location">
    <subcellularLocation>
        <location evidence="1">Membrane</location>
        <topology evidence="1">Single-pass type II membrane protein</topology>
    </subcellularLocation>
</comment>
<dbReference type="GO" id="GO:0016757">
    <property type="term" value="F:glycosyltransferase activity"/>
    <property type="evidence" value="ECO:0007669"/>
    <property type="project" value="UniProtKB-KW"/>
</dbReference>
<evidence type="ECO:0000256" key="4">
    <source>
        <dbReference type="ARBA" id="ARBA00023136"/>
    </source>
</evidence>
<accession>A0A2P5AEF1</accession>
<dbReference type="AlphaFoldDB" id="A0A2P5AEF1"/>
<keyword evidence="7" id="KW-0812">Transmembrane</keyword>
<evidence type="ECO:0000256" key="3">
    <source>
        <dbReference type="ARBA" id="ARBA00022679"/>
    </source>
</evidence>
<keyword evidence="4 7" id="KW-0472">Membrane</keyword>
<evidence type="ECO:0000313" key="9">
    <source>
        <dbReference type="Proteomes" id="UP000237105"/>
    </source>
</evidence>
<feature type="compositionally biased region" description="Pro residues" evidence="6">
    <location>
        <begin position="68"/>
        <end position="85"/>
    </location>
</feature>
<keyword evidence="7" id="KW-1133">Transmembrane helix</keyword>
<gene>
    <name evidence="8" type="ORF">PanWU01x14_340540</name>
</gene>
<evidence type="ECO:0000256" key="1">
    <source>
        <dbReference type="ARBA" id="ARBA00004606"/>
    </source>
</evidence>
<proteinExistence type="predicted"/>
<evidence type="ECO:0000256" key="2">
    <source>
        <dbReference type="ARBA" id="ARBA00022676"/>
    </source>
</evidence>
<evidence type="ECO:0000256" key="7">
    <source>
        <dbReference type="SAM" id="Phobius"/>
    </source>
</evidence>
<evidence type="ECO:0000313" key="8">
    <source>
        <dbReference type="EMBL" id="PON34914.1"/>
    </source>
</evidence>
<keyword evidence="3 8" id="KW-0808">Transferase</keyword>
<dbReference type="InterPro" id="IPR003406">
    <property type="entry name" value="Glyco_trans_14"/>
</dbReference>
<evidence type="ECO:0000256" key="5">
    <source>
        <dbReference type="ARBA" id="ARBA00023180"/>
    </source>
</evidence>
<dbReference type="OrthoDB" id="191334at2759"/>
<protein>
    <submittedName>
        <fullName evidence="8">Glycosyl transferase</fullName>
    </submittedName>
</protein>
<name>A0A2P5AEF1_PARAD</name>
<keyword evidence="2" id="KW-0328">Glycosyltransferase</keyword>
<dbReference type="PANTHER" id="PTHR31042">
    <property type="entry name" value="CORE-2/I-BRANCHING BETA-1,6-N-ACETYLGLUCOSAMINYLTRANSFERASE FAMILY PROTEIN-RELATED"/>
    <property type="match status" value="1"/>
</dbReference>
<sequence>MGSHAQKKFRAFLHLVFFVVGISIGISFSLYFKSFLFLLKASIISNVSLQAPPFILLQPPSLPQQSTPSPPPPPLSPLPPLPPPPPAAAAEIKPSLMHNMEDEELFSRASLVPKTVREFPNRPLPKVAFMFLTKGPIPLSPLWEIFFKGHEELYNIYVHRHPSFIDSTPDNSVFNGRSIPSQLVEWGTSTMMDAERRLLGNALLDSSNERFILLSESCIPLFNFTTIYSYLINSHKSFTGSFDDPSKVGRGRYNPKMSPTISLSDWRKGSQWFEVNRKLALEIISDTKYYPVFREHCNMPCYIDEHYIPTLINILRPEENSNRSVTWVDWSRAGPHPGRFVRNDVSAEFLNRIRSGTSNCTYNGNTTTLCFLFARKFVPNTLQPLLQFAPLLLNTSVQV</sequence>
<dbReference type="Proteomes" id="UP000237105">
    <property type="component" value="Unassembled WGS sequence"/>
</dbReference>